<evidence type="ECO:0000256" key="1">
    <source>
        <dbReference type="SAM" id="Coils"/>
    </source>
</evidence>
<evidence type="ECO:0000313" key="3">
    <source>
        <dbReference type="Proteomes" id="UP000184389"/>
    </source>
</evidence>
<organism evidence="2 3">
    <name type="scientific">Sporanaerobacter acetigenes DSM 13106</name>
    <dbReference type="NCBI Taxonomy" id="1123281"/>
    <lineage>
        <taxon>Bacteria</taxon>
        <taxon>Bacillati</taxon>
        <taxon>Bacillota</taxon>
        <taxon>Tissierellia</taxon>
        <taxon>Tissierellales</taxon>
        <taxon>Sporanaerobacteraceae</taxon>
        <taxon>Sporanaerobacter</taxon>
    </lineage>
</organism>
<dbReference type="RefSeq" id="WP_072743285.1">
    <property type="nucleotide sequence ID" value="NZ_FQXR01000003.1"/>
</dbReference>
<proteinExistence type="predicted"/>
<name>A0A1M5UP59_9FIRM</name>
<gene>
    <name evidence="2" type="ORF">SAMN02745180_00715</name>
</gene>
<dbReference type="Proteomes" id="UP000184389">
    <property type="component" value="Unassembled WGS sequence"/>
</dbReference>
<dbReference type="EMBL" id="FQXR01000003">
    <property type="protein sequence ID" value="SHH64767.1"/>
    <property type="molecule type" value="Genomic_DNA"/>
</dbReference>
<dbReference type="STRING" id="1123281.SAMN02745180_00715"/>
<reference evidence="2 3" key="1">
    <citation type="submission" date="2016-11" db="EMBL/GenBank/DDBJ databases">
        <authorList>
            <person name="Jaros S."/>
            <person name="Januszkiewicz K."/>
            <person name="Wedrychowicz H."/>
        </authorList>
    </citation>
    <scope>NUCLEOTIDE SEQUENCE [LARGE SCALE GENOMIC DNA]</scope>
    <source>
        <strain evidence="2 3">DSM 13106</strain>
    </source>
</reference>
<sequence>MAEALLNDIVSALAELTDEVNNMENNMNYYQKNMTKKIQIIEKKIDTKNGKNLDNQVWINEYFTWMHMN</sequence>
<keyword evidence="3" id="KW-1185">Reference proteome</keyword>
<dbReference type="AlphaFoldDB" id="A0A1M5UP59"/>
<protein>
    <submittedName>
        <fullName evidence="2">Uncharacterized protein</fullName>
    </submittedName>
</protein>
<accession>A0A1M5UP59</accession>
<feature type="coiled-coil region" evidence="1">
    <location>
        <begin position="6"/>
        <end position="33"/>
    </location>
</feature>
<keyword evidence="1" id="KW-0175">Coiled coil</keyword>
<evidence type="ECO:0000313" key="2">
    <source>
        <dbReference type="EMBL" id="SHH64767.1"/>
    </source>
</evidence>